<accession>A0AAE0XNP3</accession>
<comment type="caution">
    <text evidence="1">The sequence shown here is derived from an EMBL/GenBank/DDBJ whole genome shotgun (WGS) entry which is preliminary data.</text>
</comment>
<gene>
    <name evidence="1" type="ORF">RRG08_026338</name>
</gene>
<evidence type="ECO:0000313" key="2">
    <source>
        <dbReference type="Proteomes" id="UP001283361"/>
    </source>
</evidence>
<feature type="non-terminal residue" evidence="1">
    <location>
        <position position="1"/>
    </location>
</feature>
<organism evidence="1 2">
    <name type="scientific">Elysia crispata</name>
    <name type="common">lettuce slug</name>
    <dbReference type="NCBI Taxonomy" id="231223"/>
    <lineage>
        <taxon>Eukaryota</taxon>
        <taxon>Metazoa</taxon>
        <taxon>Spiralia</taxon>
        <taxon>Lophotrochozoa</taxon>
        <taxon>Mollusca</taxon>
        <taxon>Gastropoda</taxon>
        <taxon>Heterobranchia</taxon>
        <taxon>Euthyneura</taxon>
        <taxon>Panpulmonata</taxon>
        <taxon>Sacoglossa</taxon>
        <taxon>Placobranchoidea</taxon>
        <taxon>Plakobranchidae</taxon>
        <taxon>Elysia</taxon>
    </lineage>
</organism>
<evidence type="ECO:0000313" key="1">
    <source>
        <dbReference type="EMBL" id="KAK3698238.1"/>
    </source>
</evidence>
<keyword evidence="2" id="KW-1185">Reference proteome</keyword>
<dbReference type="AlphaFoldDB" id="A0AAE0XNP3"/>
<protein>
    <submittedName>
        <fullName evidence="1">Uncharacterized protein</fullName>
    </submittedName>
</protein>
<reference evidence="1" key="1">
    <citation type="journal article" date="2023" name="G3 (Bethesda)">
        <title>A reference genome for the long-term kleptoplast-retaining sea slug Elysia crispata morphotype clarki.</title>
        <authorList>
            <person name="Eastman K.E."/>
            <person name="Pendleton A.L."/>
            <person name="Shaikh M.A."/>
            <person name="Suttiyut T."/>
            <person name="Ogas R."/>
            <person name="Tomko P."/>
            <person name="Gavelis G."/>
            <person name="Widhalm J.R."/>
            <person name="Wisecaver J.H."/>
        </authorList>
    </citation>
    <scope>NUCLEOTIDE SEQUENCE</scope>
    <source>
        <strain evidence="1">ECLA1</strain>
    </source>
</reference>
<sequence>MTFYVLRDMADHTIGCISQNVSKWNWRCTQWDPYCQLLPAVFKFPSPQPGQPAPTGPLPDTFPAVNRYLPQVP</sequence>
<proteinExistence type="predicted"/>
<dbReference type="Proteomes" id="UP001283361">
    <property type="component" value="Unassembled WGS sequence"/>
</dbReference>
<dbReference type="EMBL" id="JAWDGP010007980">
    <property type="protein sequence ID" value="KAK3698238.1"/>
    <property type="molecule type" value="Genomic_DNA"/>
</dbReference>
<name>A0AAE0XNP3_9GAST</name>